<sequence>MKNILSIFLLFFVFATNAQTINFTGCPNLFASSSYTFNLTGSSAGRNIYTTTPITGDQSCPGLGVCEFQISWNAANSRWEFIADDGNGDFSGYNLIYYNTSASTPNPPSLSLGVWTENVPTTTGQCAGNLTSGNSTLTGSVQNVLARNDYMYDNSIQIYPNPVATVLKINSPNRIEKAMIYNLQGQLISEVNQSNELDFSTFQAGMYLVKIISEKGIKIQNIIKQ</sequence>
<feature type="signal peptide" evidence="2">
    <location>
        <begin position="1"/>
        <end position="18"/>
    </location>
</feature>
<keyword evidence="1 2" id="KW-0732">Signal</keyword>
<evidence type="ECO:0000313" key="4">
    <source>
        <dbReference type="EMBL" id="RXR21288.1"/>
    </source>
</evidence>
<evidence type="ECO:0000256" key="2">
    <source>
        <dbReference type="SAM" id="SignalP"/>
    </source>
</evidence>
<name>A0A4Q1K646_9FLAO</name>
<dbReference type="Proteomes" id="UP000290283">
    <property type="component" value="Unassembled WGS sequence"/>
</dbReference>
<accession>A0A4Q1K646</accession>
<feature type="chain" id="PRO_5020857576" evidence="2">
    <location>
        <begin position="19"/>
        <end position="225"/>
    </location>
</feature>
<gene>
    <name evidence="4" type="ORF">EQG63_04940</name>
</gene>
<dbReference type="NCBIfam" id="TIGR04183">
    <property type="entry name" value="Por_Secre_tail"/>
    <property type="match status" value="1"/>
</dbReference>
<dbReference type="AlphaFoldDB" id="A0A4Q1K646"/>
<feature type="domain" description="Secretion system C-terminal sorting" evidence="3">
    <location>
        <begin position="158"/>
        <end position="223"/>
    </location>
</feature>
<comment type="caution">
    <text evidence="4">The sequence shown here is derived from an EMBL/GenBank/DDBJ whole genome shotgun (WGS) entry which is preliminary data.</text>
</comment>
<organism evidence="4 5">
    <name type="scientific">Flavobacterium amnicola</name>
    <dbReference type="NCBI Taxonomy" id="2506422"/>
    <lineage>
        <taxon>Bacteria</taxon>
        <taxon>Pseudomonadati</taxon>
        <taxon>Bacteroidota</taxon>
        <taxon>Flavobacteriia</taxon>
        <taxon>Flavobacteriales</taxon>
        <taxon>Flavobacteriaceae</taxon>
        <taxon>Flavobacterium</taxon>
    </lineage>
</organism>
<protein>
    <submittedName>
        <fullName evidence="4">T9SS type A sorting domain-containing protein</fullName>
    </submittedName>
</protein>
<evidence type="ECO:0000313" key="5">
    <source>
        <dbReference type="Proteomes" id="UP000290283"/>
    </source>
</evidence>
<reference evidence="5" key="1">
    <citation type="submission" date="2019-01" db="EMBL/GenBank/DDBJ databases">
        <title>Cytophagaceae bacterium strain CAR-16.</title>
        <authorList>
            <person name="Chen W.-M."/>
        </authorList>
    </citation>
    <scope>NUCLEOTIDE SEQUENCE [LARGE SCALE GENOMIC DNA]</scope>
    <source>
        <strain evidence="5">LLJ-11</strain>
    </source>
</reference>
<dbReference type="EMBL" id="SBKO01000001">
    <property type="protein sequence ID" value="RXR21288.1"/>
    <property type="molecule type" value="Genomic_DNA"/>
</dbReference>
<evidence type="ECO:0000256" key="1">
    <source>
        <dbReference type="ARBA" id="ARBA00022729"/>
    </source>
</evidence>
<keyword evidence="5" id="KW-1185">Reference proteome</keyword>
<proteinExistence type="predicted"/>
<evidence type="ECO:0000259" key="3">
    <source>
        <dbReference type="Pfam" id="PF18962"/>
    </source>
</evidence>
<dbReference type="OrthoDB" id="1345084at2"/>
<dbReference type="Pfam" id="PF18962">
    <property type="entry name" value="Por_Secre_tail"/>
    <property type="match status" value="1"/>
</dbReference>
<dbReference type="RefSeq" id="WP_129435019.1">
    <property type="nucleotide sequence ID" value="NZ_SBKO01000001.1"/>
</dbReference>
<dbReference type="InterPro" id="IPR026444">
    <property type="entry name" value="Secre_tail"/>
</dbReference>